<evidence type="ECO:0000256" key="1">
    <source>
        <dbReference type="SAM" id="Phobius"/>
    </source>
</evidence>
<keyword evidence="1" id="KW-1133">Transmembrane helix</keyword>
<evidence type="ECO:0000313" key="3">
    <source>
        <dbReference type="Proteomes" id="UP000316649"/>
    </source>
</evidence>
<organism evidence="2 3">
    <name type="scientific">Sedimenticola selenatireducens</name>
    <dbReference type="NCBI Taxonomy" id="191960"/>
    <lineage>
        <taxon>Bacteria</taxon>
        <taxon>Pseudomonadati</taxon>
        <taxon>Pseudomonadota</taxon>
        <taxon>Gammaproteobacteria</taxon>
        <taxon>Chromatiales</taxon>
        <taxon>Sedimenticolaceae</taxon>
        <taxon>Sedimenticola</taxon>
    </lineage>
</organism>
<reference evidence="2 3" key="1">
    <citation type="submission" date="2019-07" db="EMBL/GenBank/DDBJ databases">
        <title>The pathways for chlorine oxyanion respiration interact through the shared metabolite chlorate.</title>
        <authorList>
            <person name="Barnum T.P."/>
            <person name="Cheng Y."/>
            <person name="Hill K.A."/>
            <person name="Lucas L.N."/>
            <person name="Carlson H.K."/>
            <person name="Coates J.D."/>
        </authorList>
    </citation>
    <scope>NUCLEOTIDE SEQUENCE [LARGE SCALE GENOMIC DNA]</scope>
    <source>
        <strain evidence="2 3">BK-1</strain>
    </source>
</reference>
<protein>
    <submittedName>
        <fullName evidence="2">Uncharacterized protein</fullName>
    </submittedName>
</protein>
<evidence type="ECO:0000313" key="2">
    <source>
        <dbReference type="EMBL" id="TVO75117.1"/>
    </source>
</evidence>
<dbReference type="Proteomes" id="UP000316649">
    <property type="component" value="Unassembled WGS sequence"/>
</dbReference>
<dbReference type="RefSeq" id="WP_144358690.1">
    <property type="nucleotide sequence ID" value="NZ_VMNH01000009.1"/>
</dbReference>
<comment type="caution">
    <text evidence="2">The sequence shown here is derived from an EMBL/GenBank/DDBJ whole genome shotgun (WGS) entry which is preliminary data.</text>
</comment>
<name>A0A557SCH9_9GAMM</name>
<dbReference type="EMBL" id="VMNH01000009">
    <property type="protein sequence ID" value="TVO75117.1"/>
    <property type="molecule type" value="Genomic_DNA"/>
</dbReference>
<accession>A0A557SCH9</accession>
<dbReference type="Gene3D" id="2.20.28.90">
    <property type="match status" value="1"/>
</dbReference>
<dbReference type="AlphaFoldDB" id="A0A557SCH9"/>
<dbReference type="InterPro" id="IPR038589">
    <property type="entry name" value="Spt4_dom_sf"/>
</dbReference>
<keyword evidence="3" id="KW-1185">Reference proteome</keyword>
<feature type="transmembrane region" description="Helical" evidence="1">
    <location>
        <begin position="31"/>
        <end position="49"/>
    </location>
</feature>
<keyword evidence="1" id="KW-0812">Transmembrane</keyword>
<gene>
    <name evidence="2" type="ORF">FHP88_08880</name>
</gene>
<keyword evidence="1" id="KW-0472">Membrane</keyword>
<dbReference type="OrthoDB" id="8566260at2"/>
<proteinExistence type="predicted"/>
<sequence length="224" mass="25998">MAMKPCRECKKIISTKADTCPYCGSKTKNGHWLYLIIIGFIILIFFSLYKGIKSTTRATRPNNPTQHQNTDITKPPVFDDTKILGLNWFYNETEDPLGRGVIKRATVKSINTVSFDFPYRGEQRATLQLRDHPKYGKDVLFYIEKGQFTCRINKCTVNVRFGDEKPKTFTALEPQDQSTTLLFIQKYNDFVAKIMKVNRVQIEATFYQNGNHVFEFDTKNLIWP</sequence>